<dbReference type="EMBL" id="CP015641">
    <property type="protein sequence ID" value="ANF27691.1"/>
    <property type="molecule type" value="Genomic_DNA"/>
</dbReference>
<protein>
    <submittedName>
        <fullName evidence="4">Uncharacterized protein</fullName>
    </submittedName>
</protein>
<evidence type="ECO:0000313" key="5">
    <source>
        <dbReference type="Proteomes" id="UP000077787"/>
    </source>
</evidence>
<dbReference type="AlphaFoldDB" id="A0A172WVY4"/>
<reference evidence="4 5" key="1">
    <citation type="submission" date="2016-05" db="EMBL/GenBank/DDBJ databases">
        <title>Genome sequence of Pseudomonas stutzeri 273 and identification of the exopolysaccharide biosynthesis locus.</title>
        <authorList>
            <person name="Wu S."/>
            <person name="Sun C."/>
        </authorList>
    </citation>
    <scope>NUCLEOTIDE SEQUENCE [LARGE SCALE GENOMIC DNA]</scope>
    <source>
        <strain evidence="4 5">273</strain>
    </source>
</reference>
<gene>
    <name evidence="4" type="ORF">PS273GM_22430</name>
</gene>
<accession>A0A172WVY4</accession>
<feature type="coiled-coil region" evidence="1">
    <location>
        <begin position="106"/>
        <end position="133"/>
    </location>
</feature>
<name>A0A172WVY4_STUST</name>
<keyword evidence="3" id="KW-0732">Signal</keyword>
<dbReference type="Proteomes" id="UP000077787">
    <property type="component" value="Chromosome"/>
</dbReference>
<feature type="region of interest" description="Disordered" evidence="2">
    <location>
        <begin position="74"/>
        <end position="102"/>
    </location>
</feature>
<keyword evidence="1" id="KW-0175">Coiled coil</keyword>
<feature type="chain" id="PRO_5008002988" evidence="3">
    <location>
        <begin position="22"/>
        <end position="133"/>
    </location>
</feature>
<organism evidence="4 5">
    <name type="scientific">Stutzerimonas stutzeri</name>
    <name type="common">Pseudomonas stutzeri</name>
    <dbReference type="NCBI Taxonomy" id="316"/>
    <lineage>
        <taxon>Bacteria</taxon>
        <taxon>Pseudomonadati</taxon>
        <taxon>Pseudomonadota</taxon>
        <taxon>Gammaproteobacteria</taxon>
        <taxon>Pseudomonadales</taxon>
        <taxon>Pseudomonadaceae</taxon>
        <taxon>Stutzerimonas</taxon>
    </lineage>
</organism>
<sequence>MNIRSWIIVPVLTGLVMTAQAQPAPDYDEQAWQQHWQKMQEYRQAWENAKTPDERQKLRDQHWQSMQSGFGMMDGCPMGAGMGKSGGKAMQGGMSGGRMMGMQPSKEMLDLRIQQMERMLEQMRSHRDLLDKS</sequence>
<feature type="compositionally biased region" description="Gly residues" evidence="2">
    <location>
        <begin position="78"/>
        <end position="99"/>
    </location>
</feature>
<feature type="signal peptide" evidence="3">
    <location>
        <begin position="1"/>
        <end position="21"/>
    </location>
</feature>
<evidence type="ECO:0000256" key="1">
    <source>
        <dbReference type="SAM" id="Coils"/>
    </source>
</evidence>
<dbReference type="RefSeq" id="WP_064482570.1">
    <property type="nucleotide sequence ID" value="NZ_CP015641.1"/>
</dbReference>
<dbReference type="OrthoDB" id="6901776at2"/>
<evidence type="ECO:0000256" key="3">
    <source>
        <dbReference type="SAM" id="SignalP"/>
    </source>
</evidence>
<evidence type="ECO:0000313" key="4">
    <source>
        <dbReference type="EMBL" id="ANF27691.1"/>
    </source>
</evidence>
<proteinExistence type="predicted"/>
<evidence type="ECO:0000256" key="2">
    <source>
        <dbReference type="SAM" id="MobiDB-lite"/>
    </source>
</evidence>